<reference evidence="3" key="1">
    <citation type="journal article" date="2016" name="Genome Announc.">
        <title>Draft genome sequences of fungus Aspergillus calidoustus.</title>
        <authorList>
            <person name="Horn F."/>
            <person name="Linde J."/>
            <person name="Mattern D.J."/>
            <person name="Walther G."/>
            <person name="Guthke R."/>
            <person name="Scherlach K."/>
            <person name="Martin K."/>
            <person name="Brakhage A.A."/>
            <person name="Petzke L."/>
            <person name="Valiante V."/>
        </authorList>
    </citation>
    <scope>NUCLEOTIDE SEQUENCE [LARGE SCALE GENOMIC DNA]</scope>
    <source>
        <strain evidence="3">SF006504</strain>
    </source>
</reference>
<dbReference type="InterPro" id="IPR051678">
    <property type="entry name" value="AGP_Transferase"/>
</dbReference>
<dbReference type="OrthoDB" id="2906425at2759"/>
<dbReference type="InterPro" id="IPR011009">
    <property type="entry name" value="Kinase-like_dom_sf"/>
</dbReference>
<organism evidence="2 3">
    <name type="scientific">Aspergillus calidoustus</name>
    <dbReference type="NCBI Taxonomy" id="454130"/>
    <lineage>
        <taxon>Eukaryota</taxon>
        <taxon>Fungi</taxon>
        <taxon>Dikarya</taxon>
        <taxon>Ascomycota</taxon>
        <taxon>Pezizomycotina</taxon>
        <taxon>Eurotiomycetes</taxon>
        <taxon>Eurotiomycetidae</taxon>
        <taxon>Eurotiales</taxon>
        <taxon>Aspergillaceae</taxon>
        <taxon>Aspergillus</taxon>
        <taxon>Aspergillus subgen. Nidulantes</taxon>
    </lineage>
</organism>
<feature type="domain" description="Aminoglycoside phosphotransferase" evidence="1">
    <location>
        <begin position="38"/>
        <end position="220"/>
    </location>
</feature>
<protein>
    <recommendedName>
        <fullName evidence="1">Aminoglycoside phosphotransferase domain-containing protein</fullName>
    </recommendedName>
</protein>
<sequence length="260" mass="30018">MERSQVIWKGPSATRKMVFKCNASIILKAVRDMTDFTEYTSLQYLRQQRPDVPNPEPLGMLRFNGIVLIFMTYQPGDTLTTLWPTLDQVQKRSIQEQLNKILTDLRSLPFTPGTPLGGTKGEGCKDVRRHLRRSSQPITTIDEFEEFLSKGYRSGGHAFVELLRELSPPASSCKIVFTHGDVRPDNIIVKLTEDHGCIVTGLIDWEYSGWYPEYYEAAKSTNCLSPYEEDDWYLFLPDCVSPMRYAHWWLLDRVRESRVV</sequence>
<evidence type="ECO:0000313" key="2">
    <source>
        <dbReference type="EMBL" id="CEL05818.1"/>
    </source>
</evidence>
<dbReference type="AlphaFoldDB" id="A0A0U5C9M4"/>
<dbReference type="PANTHER" id="PTHR21310">
    <property type="entry name" value="AMINOGLYCOSIDE PHOSPHOTRANSFERASE-RELATED-RELATED"/>
    <property type="match status" value="1"/>
</dbReference>
<keyword evidence="3" id="KW-1185">Reference proteome</keyword>
<proteinExistence type="predicted"/>
<evidence type="ECO:0000313" key="3">
    <source>
        <dbReference type="Proteomes" id="UP000054771"/>
    </source>
</evidence>
<accession>A0A0U5C9M4</accession>
<dbReference type="Proteomes" id="UP000054771">
    <property type="component" value="Unassembled WGS sequence"/>
</dbReference>
<dbReference type="PANTHER" id="PTHR21310:SF15">
    <property type="entry name" value="AMINOGLYCOSIDE PHOSPHOTRANSFERASE DOMAIN-CONTAINING PROTEIN"/>
    <property type="match status" value="1"/>
</dbReference>
<gene>
    <name evidence="2" type="ORF">ASPCAL06931</name>
</gene>
<dbReference type="OMA" id="SPYEEDD"/>
<name>A0A0U5C9M4_ASPCI</name>
<evidence type="ECO:0000259" key="1">
    <source>
        <dbReference type="Pfam" id="PF01636"/>
    </source>
</evidence>
<dbReference type="CDD" id="cd05120">
    <property type="entry name" value="APH_ChoK_like"/>
    <property type="match status" value="1"/>
</dbReference>
<dbReference type="SUPFAM" id="SSF56112">
    <property type="entry name" value="Protein kinase-like (PK-like)"/>
    <property type="match status" value="1"/>
</dbReference>
<dbReference type="STRING" id="454130.A0A0U5C9M4"/>
<dbReference type="Gene3D" id="3.90.1200.10">
    <property type="match status" value="1"/>
</dbReference>
<dbReference type="InterPro" id="IPR002575">
    <property type="entry name" value="Aminoglycoside_PTrfase"/>
</dbReference>
<dbReference type="Pfam" id="PF01636">
    <property type="entry name" value="APH"/>
    <property type="match status" value="1"/>
</dbReference>
<dbReference type="EMBL" id="CDMC01000005">
    <property type="protein sequence ID" value="CEL05818.1"/>
    <property type="molecule type" value="Genomic_DNA"/>
</dbReference>